<gene>
    <name evidence="1" type="ORF">ACH3VR_12020</name>
</gene>
<comment type="caution">
    <text evidence="1">The sequence shown here is derived from an EMBL/GenBank/DDBJ whole genome shotgun (WGS) entry which is preliminary data.</text>
</comment>
<keyword evidence="2" id="KW-1185">Reference proteome</keyword>
<sequence>MPVLDRFLASTQGLHFPNAWPHGAPGFVADVAPVGRLRFGDAGNGLCGGMAFTASDLYLAKRRPPSDTTPPGEDSPLFRYISARLVESFDLPLGVLKYYSWANTPDADTGFPPIVWRGVASRTILDQLPKITREIDAGRPANLGLVTVHSLDPAALGKCHQVVAYGCSRRNRVAKVRVYDPNQPDRDDITITLDTSHPADATTISSNVDCGPIRGFFVSSYTRKDPRAIAGPRWT</sequence>
<proteinExistence type="predicted"/>
<dbReference type="Proteomes" id="UP001610861">
    <property type="component" value="Unassembled WGS sequence"/>
</dbReference>
<protein>
    <submittedName>
        <fullName evidence="1">Uncharacterized protein</fullName>
    </submittedName>
</protein>
<evidence type="ECO:0000313" key="2">
    <source>
        <dbReference type="Proteomes" id="UP001610861"/>
    </source>
</evidence>
<reference evidence="1 2" key="1">
    <citation type="submission" date="2024-09" db="EMBL/GenBank/DDBJ databases">
        <authorList>
            <person name="Pan X."/>
        </authorList>
    </citation>
    <scope>NUCLEOTIDE SEQUENCE [LARGE SCALE GENOMIC DNA]</scope>
    <source>
        <strain evidence="1 2">B2969</strain>
    </source>
</reference>
<dbReference type="EMBL" id="JBIQWL010000004">
    <property type="protein sequence ID" value="MFH8251086.1"/>
    <property type="molecule type" value="Genomic_DNA"/>
</dbReference>
<organism evidence="1 2">
    <name type="scientific">Microbacterium alkaliflavum</name>
    <dbReference type="NCBI Taxonomy" id="3248839"/>
    <lineage>
        <taxon>Bacteria</taxon>
        <taxon>Bacillati</taxon>
        <taxon>Actinomycetota</taxon>
        <taxon>Actinomycetes</taxon>
        <taxon>Micrococcales</taxon>
        <taxon>Microbacteriaceae</taxon>
        <taxon>Microbacterium</taxon>
    </lineage>
</organism>
<name>A0ABW7Q8V9_9MICO</name>
<accession>A0ABW7Q8V9</accession>
<evidence type="ECO:0000313" key="1">
    <source>
        <dbReference type="EMBL" id="MFH8251086.1"/>
    </source>
</evidence>
<dbReference type="RefSeq" id="WP_397556548.1">
    <property type="nucleotide sequence ID" value="NZ_JBIQWL010000004.1"/>
</dbReference>